<evidence type="ECO:0000256" key="9">
    <source>
        <dbReference type="ARBA" id="ARBA00022833"/>
    </source>
</evidence>
<gene>
    <name evidence="12" type="primary">ARI9_0</name>
    <name evidence="12" type="ORF">A4A49_15535</name>
</gene>
<dbReference type="PROSITE" id="PS00518">
    <property type="entry name" value="ZF_RING_1"/>
    <property type="match status" value="1"/>
</dbReference>
<dbReference type="GO" id="GO:0016567">
    <property type="term" value="P:protein ubiquitination"/>
    <property type="evidence" value="ECO:0007669"/>
    <property type="project" value="UniProtKB-UniPathway"/>
</dbReference>
<evidence type="ECO:0000256" key="8">
    <source>
        <dbReference type="ARBA" id="ARBA00022786"/>
    </source>
</evidence>
<dbReference type="Proteomes" id="UP000187609">
    <property type="component" value="Unassembled WGS sequence"/>
</dbReference>
<keyword evidence="10" id="KW-1133">Transmembrane helix</keyword>
<dbReference type="Gene3D" id="1.20.120.1750">
    <property type="match status" value="1"/>
</dbReference>
<dbReference type="GO" id="GO:0061630">
    <property type="term" value="F:ubiquitin protein ligase activity"/>
    <property type="evidence" value="ECO:0007669"/>
    <property type="project" value="UniProtKB-EC"/>
</dbReference>
<protein>
    <recommendedName>
        <fullName evidence="3">RBR-type E3 ubiquitin transferase</fullName>
        <ecNumber evidence="3">2.3.2.31</ecNumber>
    </recommendedName>
</protein>
<dbReference type="InterPro" id="IPR013083">
    <property type="entry name" value="Znf_RING/FYVE/PHD"/>
</dbReference>
<dbReference type="OMA" id="VTERFYC"/>
<keyword evidence="6" id="KW-0677">Repeat</keyword>
<name>A0A1J6JMS7_NICAT</name>
<dbReference type="PANTHER" id="PTHR11685">
    <property type="entry name" value="RBR FAMILY RING FINGER AND IBR DOMAIN-CONTAINING"/>
    <property type="match status" value="1"/>
</dbReference>
<dbReference type="InterPro" id="IPR017907">
    <property type="entry name" value="Znf_RING_CS"/>
</dbReference>
<evidence type="ECO:0000256" key="10">
    <source>
        <dbReference type="SAM" id="Phobius"/>
    </source>
</evidence>
<evidence type="ECO:0000256" key="6">
    <source>
        <dbReference type="ARBA" id="ARBA00022737"/>
    </source>
</evidence>
<keyword evidence="10" id="KW-0812">Transmembrane</keyword>
<proteinExistence type="predicted"/>
<organism evidence="12 13">
    <name type="scientific">Nicotiana attenuata</name>
    <name type="common">Coyote tobacco</name>
    <dbReference type="NCBI Taxonomy" id="49451"/>
    <lineage>
        <taxon>Eukaryota</taxon>
        <taxon>Viridiplantae</taxon>
        <taxon>Streptophyta</taxon>
        <taxon>Embryophyta</taxon>
        <taxon>Tracheophyta</taxon>
        <taxon>Spermatophyta</taxon>
        <taxon>Magnoliopsida</taxon>
        <taxon>eudicotyledons</taxon>
        <taxon>Gunneridae</taxon>
        <taxon>Pentapetalae</taxon>
        <taxon>asterids</taxon>
        <taxon>lamiids</taxon>
        <taxon>Solanales</taxon>
        <taxon>Solanaceae</taxon>
        <taxon>Nicotianoideae</taxon>
        <taxon>Nicotianeae</taxon>
        <taxon>Nicotiana</taxon>
    </lineage>
</organism>
<dbReference type="AlphaFoldDB" id="A0A1J6JMS7"/>
<feature type="domain" description="RING-type" evidence="11">
    <location>
        <begin position="1"/>
        <end position="193"/>
    </location>
</feature>
<dbReference type="SUPFAM" id="SSF57850">
    <property type="entry name" value="RING/U-box"/>
    <property type="match status" value="2"/>
</dbReference>
<evidence type="ECO:0000313" key="13">
    <source>
        <dbReference type="Proteomes" id="UP000187609"/>
    </source>
</evidence>
<dbReference type="UniPathway" id="UPA00143"/>
<dbReference type="EMBL" id="MJEQ01037183">
    <property type="protein sequence ID" value="OIT08201.1"/>
    <property type="molecule type" value="Genomic_DNA"/>
</dbReference>
<reference evidence="12" key="1">
    <citation type="submission" date="2016-11" db="EMBL/GenBank/DDBJ databases">
        <title>The genome of Nicotiana attenuata.</title>
        <authorList>
            <person name="Xu S."/>
            <person name="Brockmoeller T."/>
            <person name="Gaquerel E."/>
            <person name="Navarro A."/>
            <person name="Kuhl H."/>
            <person name="Gase K."/>
            <person name="Ling Z."/>
            <person name="Zhou W."/>
            <person name="Kreitzer C."/>
            <person name="Stanke M."/>
            <person name="Tang H."/>
            <person name="Lyons E."/>
            <person name="Pandey P."/>
            <person name="Pandey S.P."/>
            <person name="Timmermann B."/>
            <person name="Baldwin I.T."/>
        </authorList>
    </citation>
    <scope>NUCLEOTIDE SEQUENCE [LARGE SCALE GENOMIC DNA]</scope>
    <source>
        <strain evidence="12">UT</strain>
    </source>
</reference>
<dbReference type="InterPro" id="IPR044066">
    <property type="entry name" value="TRIAD_supradom"/>
</dbReference>
<dbReference type="SMART" id="SM00647">
    <property type="entry name" value="IBR"/>
    <property type="match status" value="1"/>
</dbReference>
<keyword evidence="4" id="KW-0808">Transferase</keyword>
<comment type="catalytic activity">
    <reaction evidence="1">
        <text>[E2 ubiquitin-conjugating enzyme]-S-ubiquitinyl-L-cysteine + [acceptor protein]-L-lysine = [E2 ubiquitin-conjugating enzyme]-L-cysteine + [acceptor protein]-N(6)-ubiquitinyl-L-lysine.</text>
        <dbReference type="EC" id="2.3.2.31"/>
    </reaction>
</comment>
<keyword evidence="7" id="KW-0863">Zinc-finger</keyword>
<dbReference type="STRING" id="49451.A0A1J6JMS7"/>
<keyword evidence="13" id="KW-1185">Reference proteome</keyword>
<dbReference type="EC" id="2.3.2.31" evidence="3"/>
<keyword evidence="9" id="KW-0862">Zinc</keyword>
<evidence type="ECO:0000256" key="4">
    <source>
        <dbReference type="ARBA" id="ARBA00022679"/>
    </source>
</evidence>
<dbReference type="InterPro" id="IPR031127">
    <property type="entry name" value="E3_UB_ligase_RBR"/>
</dbReference>
<evidence type="ECO:0000256" key="2">
    <source>
        <dbReference type="ARBA" id="ARBA00001947"/>
    </source>
</evidence>
<dbReference type="Pfam" id="PF01485">
    <property type="entry name" value="IBR"/>
    <property type="match status" value="2"/>
</dbReference>
<evidence type="ECO:0000313" key="12">
    <source>
        <dbReference type="EMBL" id="OIT08201.1"/>
    </source>
</evidence>
<evidence type="ECO:0000256" key="1">
    <source>
        <dbReference type="ARBA" id="ARBA00001798"/>
    </source>
</evidence>
<dbReference type="Gramene" id="OIT08201">
    <property type="protein sequence ID" value="OIT08201"/>
    <property type="gene ID" value="A4A49_15535"/>
</dbReference>
<keyword evidence="8" id="KW-0833">Ubl conjugation pathway</keyword>
<keyword evidence="5" id="KW-0479">Metal-binding</keyword>
<dbReference type="InterPro" id="IPR002867">
    <property type="entry name" value="IBR_dom"/>
</dbReference>
<sequence>MLLPNKKFKNQNLCIHPFCTDCIIKYITVKLEDNIGNIQCPSLNCPHLLDPISCRNLVGPELFVKWCDVLCESAVLGLAQCYCPNQNCSALILDECGGNAKQSKCPNCKKLFCFKCKIPWHASLRCGEVNDGAFRELAKNNKWKRCPRCRYFVERIQGCKFIYCRCGVMFCYGCGRRVNGHSCSCVSPLSIIMEFVVPSVIILVLFFVMWMPVFIS</sequence>
<keyword evidence="10" id="KW-0472">Membrane</keyword>
<evidence type="ECO:0000256" key="5">
    <source>
        <dbReference type="ARBA" id="ARBA00022723"/>
    </source>
</evidence>
<dbReference type="CDD" id="cd22584">
    <property type="entry name" value="Rcat_RBR_unk"/>
    <property type="match status" value="1"/>
</dbReference>
<dbReference type="Gene3D" id="3.30.40.10">
    <property type="entry name" value="Zinc/RING finger domain, C3HC4 (zinc finger)"/>
    <property type="match status" value="1"/>
</dbReference>
<dbReference type="GO" id="GO:0008270">
    <property type="term" value="F:zinc ion binding"/>
    <property type="evidence" value="ECO:0007669"/>
    <property type="project" value="UniProtKB-KW"/>
</dbReference>
<accession>A0A1J6JMS7</accession>
<evidence type="ECO:0000256" key="3">
    <source>
        <dbReference type="ARBA" id="ARBA00012251"/>
    </source>
</evidence>
<feature type="transmembrane region" description="Helical" evidence="10">
    <location>
        <begin position="195"/>
        <end position="215"/>
    </location>
</feature>
<dbReference type="PROSITE" id="PS51873">
    <property type="entry name" value="TRIAD"/>
    <property type="match status" value="1"/>
</dbReference>
<comment type="cofactor">
    <cofactor evidence="2">
        <name>Zn(2+)</name>
        <dbReference type="ChEBI" id="CHEBI:29105"/>
    </cofactor>
</comment>
<evidence type="ECO:0000256" key="7">
    <source>
        <dbReference type="ARBA" id="ARBA00022771"/>
    </source>
</evidence>
<comment type="caution">
    <text evidence="12">The sequence shown here is derived from an EMBL/GenBank/DDBJ whole genome shotgun (WGS) entry which is preliminary data.</text>
</comment>
<evidence type="ECO:0000259" key="11">
    <source>
        <dbReference type="PROSITE" id="PS51873"/>
    </source>
</evidence>